<feature type="region of interest" description="Disordered" evidence="1">
    <location>
        <begin position="114"/>
        <end position="140"/>
    </location>
</feature>
<comment type="caution">
    <text evidence="3">The sequence shown here is derived from an EMBL/GenBank/DDBJ whole genome shotgun (WGS) entry which is preliminary data.</text>
</comment>
<evidence type="ECO:0000256" key="1">
    <source>
        <dbReference type="SAM" id="MobiDB-lite"/>
    </source>
</evidence>
<gene>
    <name evidence="3" type="ORF">PVAP13_2NG332800</name>
</gene>
<accession>A0A8T0VPT2</accession>
<dbReference type="Proteomes" id="UP000823388">
    <property type="component" value="Chromosome 2N"/>
</dbReference>
<proteinExistence type="predicted"/>
<dbReference type="AlphaFoldDB" id="A0A8T0VPT2"/>
<evidence type="ECO:0000313" key="4">
    <source>
        <dbReference type="Proteomes" id="UP000823388"/>
    </source>
</evidence>
<dbReference type="InterPro" id="IPR001878">
    <property type="entry name" value="Znf_CCHC"/>
</dbReference>
<dbReference type="SUPFAM" id="SSF57756">
    <property type="entry name" value="Retrovirus zinc finger-like domains"/>
    <property type="match status" value="1"/>
</dbReference>
<feature type="domain" description="CCHC-type" evidence="2">
    <location>
        <begin position="70"/>
        <end position="86"/>
    </location>
</feature>
<dbReference type="SMART" id="SM00343">
    <property type="entry name" value="ZnF_C2HC"/>
    <property type="match status" value="2"/>
</dbReference>
<dbReference type="InterPro" id="IPR036875">
    <property type="entry name" value="Znf_CCHC_sf"/>
</dbReference>
<evidence type="ECO:0000259" key="2">
    <source>
        <dbReference type="SMART" id="SM00343"/>
    </source>
</evidence>
<dbReference type="GO" id="GO:0003676">
    <property type="term" value="F:nucleic acid binding"/>
    <property type="evidence" value="ECO:0007669"/>
    <property type="project" value="InterPro"/>
</dbReference>
<protein>
    <recommendedName>
        <fullName evidence="2">CCHC-type domain-containing protein</fullName>
    </recommendedName>
</protein>
<dbReference type="EMBL" id="CM029040">
    <property type="protein sequence ID" value="KAG2635274.1"/>
    <property type="molecule type" value="Genomic_DNA"/>
</dbReference>
<dbReference type="GO" id="GO:0008270">
    <property type="term" value="F:zinc ion binding"/>
    <property type="evidence" value="ECO:0007669"/>
    <property type="project" value="InterPro"/>
</dbReference>
<feature type="domain" description="CCHC-type" evidence="2">
    <location>
        <begin position="89"/>
        <end position="105"/>
    </location>
</feature>
<sequence>MKKGRPWRGRAAPIIGRAVAVVPASQESPFPLPSGPPYGPPDADGFFQVQSHRRILLRPAKPVPPSMVGKCFNFGSEDHVKAKCPFPPRCLNCGSECHRRRSCPFPPMGAYAATKKRRRSPAAANWREPCPPSGPAASSP</sequence>
<evidence type="ECO:0000313" key="3">
    <source>
        <dbReference type="EMBL" id="KAG2635274.1"/>
    </source>
</evidence>
<keyword evidence="4" id="KW-1185">Reference proteome</keyword>
<dbReference type="Gene3D" id="4.10.60.10">
    <property type="entry name" value="Zinc finger, CCHC-type"/>
    <property type="match status" value="1"/>
</dbReference>
<organism evidence="3 4">
    <name type="scientific">Panicum virgatum</name>
    <name type="common">Blackwell switchgrass</name>
    <dbReference type="NCBI Taxonomy" id="38727"/>
    <lineage>
        <taxon>Eukaryota</taxon>
        <taxon>Viridiplantae</taxon>
        <taxon>Streptophyta</taxon>
        <taxon>Embryophyta</taxon>
        <taxon>Tracheophyta</taxon>
        <taxon>Spermatophyta</taxon>
        <taxon>Magnoliopsida</taxon>
        <taxon>Liliopsida</taxon>
        <taxon>Poales</taxon>
        <taxon>Poaceae</taxon>
        <taxon>PACMAD clade</taxon>
        <taxon>Panicoideae</taxon>
        <taxon>Panicodae</taxon>
        <taxon>Paniceae</taxon>
        <taxon>Panicinae</taxon>
        <taxon>Panicum</taxon>
        <taxon>Panicum sect. Hiantes</taxon>
    </lineage>
</organism>
<reference evidence="3" key="1">
    <citation type="submission" date="2020-05" db="EMBL/GenBank/DDBJ databases">
        <title>WGS assembly of Panicum virgatum.</title>
        <authorList>
            <person name="Lovell J.T."/>
            <person name="Jenkins J."/>
            <person name="Shu S."/>
            <person name="Juenger T.E."/>
            <person name="Schmutz J."/>
        </authorList>
    </citation>
    <scope>NUCLEOTIDE SEQUENCE</scope>
    <source>
        <strain evidence="3">AP13</strain>
    </source>
</reference>
<name>A0A8T0VPT2_PANVG</name>